<evidence type="ECO:0000313" key="2">
    <source>
        <dbReference type="Proteomes" id="UP000050640"/>
    </source>
</evidence>
<name>A0A0R3RXR4_9BILA</name>
<evidence type="ECO:0000313" key="3">
    <source>
        <dbReference type="WBParaSite" id="EEL_0000702101-mRNA-1"/>
    </source>
</evidence>
<keyword evidence="1" id="KW-1133">Transmembrane helix</keyword>
<dbReference type="AlphaFoldDB" id="A0A0R3RXR4"/>
<reference evidence="3" key="1">
    <citation type="submission" date="2017-02" db="UniProtKB">
        <authorList>
            <consortium name="WormBaseParasite"/>
        </authorList>
    </citation>
    <scope>IDENTIFICATION</scope>
</reference>
<keyword evidence="1" id="KW-0812">Transmembrane</keyword>
<accession>A0A0R3RXR4</accession>
<feature type="transmembrane region" description="Helical" evidence="1">
    <location>
        <begin position="206"/>
        <end position="225"/>
    </location>
</feature>
<feature type="transmembrane region" description="Helical" evidence="1">
    <location>
        <begin position="131"/>
        <end position="157"/>
    </location>
</feature>
<sequence length="241" mass="27657">MIRLSGHWDCFIGRKDRTLSHKSLGSIQMLIYDTDSFIETDFSIYIIDDVQNFISEEILDDYYEQLYAPDIMKNEFMHYITCYNFHHIYVDLTECQVLAHILGQNIVDTCIIITAQIATCESPFWTTRMSIHIFGVGPGVIVVILMWIFNIVLWIMCIRIRRTFVAIIAFVIEVVITLIIISWPLATSATISEKVEVSVDYVGIPRSILVIVEAVILLIFCIEYIKHDLTAVVPPSTVILD</sequence>
<dbReference type="WBParaSite" id="EEL_0000702101-mRNA-1">
    <property type="protein sequence ID" value="EEL_0000702101-mRNA-1"/>
    <property type="gene ID" value="EEL_0000702101"/>
</dbReference>
<protein>
    <submittedName>
        <fullName evidence="3">Transmembrane protein</fullName>
    </submittedName>
</protein>
<keyword evidence="2" id="KW-1185">Reference proteome</keyword>
<organism evidence="2 3">
    <name type="scientific">Elaeophora elaphi</name>
    <dbReference type="NCBI Taxonomy" id="1147741"/>
    <lineage>
        <taxon>Eukaryota</taxon>
        <taxon>Metazoa</taxon>
        <taxon>Ecdysozoa</taxon>
        <taxon>Nematoda</taxon>
        <taxon>Chromadorea</taxon>
        <taxon>Rhabditida</taxon>
        <taxon>Spirurina</taxon>
        <taxon>Spiruromorpha</taxon>
        <taxon>Filarioidea</taxon>
        <taxon>Onchocercidae</taxon>
        <taxon>Elaeophora</taxon>
    </lineage>
</organism>
<dbReference type="Proteomes" id="UP000050640">
    <property type="component" value="Unplaced"/>
</dbReference>
<keyword evidence="1" id="KW-0472">Membrane</keyword>
<evidence type="ECO:0000256" key="1">
    <source>
        <dbReference type="SAM" id="Phobius"/>
    </source>
</evidence>
<feature type="transmembrane region" description="Helical" evidence="1">
    <location>
        <begin position="164"/>
        <end position="186"/>
    </location>
</feature>
<proteinExistence type="predicted"/>